<feature type="transmembrane region" description="Helical" evidence="3">
    <location>
        <begin position="20"/>
        <end position="43"/>
    </location>
</feature>
<sequence length="487" mass="55741">MEDRLDKLRARLPVNIFRTLHRSILMLFAVVVISIVTLVHISVSKIVAEQSRAQQKSHSPALQLVVEQLMQPLHISQTLAKAKELKDLMRSPKDNEDQIFATLKRLNKEFSLNFFIASEISRIQYDSEGRKIELTEDKVDWYFRYKAQPEDAMADIGQWQNPQFYIDLKIYDDENNFLGVFGVGKSLNAFTKVFNEYKKTYGYDFIFVDQNKDITLTSDPELLIKGVTFKNLAGLPWFQTLKPEQQQGSLNNLLLKINGQEALIAELNIQPFDWTLYIITPLQSRQTEISRGFIISIVTLLAVIFGLFLLIYNLLYYFKKDIQKIKQIDILTELANRSNITLKFEELMYEKQPVSVVLIDLDNFMPINETHGRKAGDIVLRQVAQMLQQDSREKDILGRWSGAEFILLMPDTGPHEAVELCQELCKKMAAMTITTGTTSIHITGSFGVSFTATPRSMSEVISAADDALFSAKRDGRNMVRMQLIDSD</sequence>
<dbReference type="NCBIfam" id="TIGR00254">
    <property type="entry name" value="GGDEF"/>
    <property type="match status" value="1"/>
</dbReference>
<evidence type="ECO:0000313" key="5">
    <source>
        <dbReference type="EMBL" id="AGH42694.1"/>
    </source>
</evidence>
<protein>
    <recommendedName>
        <fullName evidence="1">diguanylate cyclase</fullName>
        <ecNumber evidence="1">2.7.7.65</ecNumber>
    </recommendedName>
</protein>
<dbReference type="InterPro" id="IPR043128">
    <property type="entry name" value="Rev_trsase/Diguanyl_cyclase"/>
</dbReference>
<dbReference type="CDD" id="cd01949">
    <property type="entry name" value="GGDEF"/>
    <property type="match status" value="1"/>
</dbReference>
<keyword evidence="3" id="KW-1133">Transmembrane helix</keyword>
<accession>M4RKL0</accession>
<dbReference type="PROSITE" id="PS50887">
    <property type="entry name" value="GGDEF"/>
    <property type="match status" value="1"/>
</dbReference>
<dbReference type="InterPro" id="IPR000160">
    <property type="entry name" value="GGDEF_dom"/>
</dbReference>
<dbReference type="SUPFAM" id="SSF55073">
    <property type="entry name" value="Nucleotide cyclase"/>
    <property type="match status" value="1"/>
</dbReference>
<dbReference type="PANTHER" id="PTHR45138">
    <property type="entry name" value="REGULATORY COMPONENTS OF SENSORY TRANSDUCTION SYSTEM"/>
    <property type="match status" value="1"/>
</dbReference>
<dbReference type="HOGENOM" id="CLU_589069_0_0_6"/>
<dbReference type="eggNOG" id="COG3706">
    <property type="taxonomic scope" value="Bacteria"/>
</dbReference>
<evidence type="ECO:0000313" key="6">
    <source>
        <dbReference type="Proteomes" id="UP000011864"/>
    </source>
</evidence>
<dbReference type="KEGG" id="gps:C427_0584"/>
<dbReference type="Gene3D" id="3.30.450.20">
    <property type="entry name" value="PAS domain"/>
    <property type="match status" value="1"/>
</dbReference>
<dbReference type="STRING" id="1129794.C427_0584"/>
<dbReference type="InterPro" id="IPR029787">
    <property type="entry name" value="Nucleotide_cyclase"/>
</dbReference>
<gene>
    <name evidence="5" type="ORF">C427_0584</name>
</gene>
<dbReference type="InterPro" id="IPR050469">
    <property type="entry name" value="Diguanylate_Cyclase"/>
</dbReference>
<dbReference type="Proteomes" id="UP000011864">
    <property type="component" value="Chromosome"/>
</dbReference>
<dbReference type="PANTHER" id="PTHR45138:SF9">
    <property type="entry name" value="DIGUANYLATE CYCLASE DGCM-RELATED"/>
    <property type="match status" value="1"/>
</dbReference>
<keyword evidence="3" id="KW-0472">Membrane</keyword>
<dbReference type="EC" id="2.7.7.65" evidence="1"/>
<evidence type="ECO:0000256" key="3">
    <source>
        <dbReference type="SAM" id="Phobius"/>
    </source>
</evidence>
<dbReference type="SMART" id="SM00267">
    <property type="entry name" value="GGDEF"/>
    <property type="match status" value="1"/>
</dbReference>
<feature type="transmembrane region" description="Helical" evidence="3">
    <location>
        <begin position="293"/>
        <end position="318"/>
    </location>
</feature>
<feature type="domain" description="GGDEF" evidence="4">
    <location>
        <begin position="352"/>
        <end position="484"/>
    </location>
</feature>
<keyword evidence="6" id="KW-1185">Reference proteome</keyword>
<dbReference type="Pfam" id="PF00990">
    <property type="entry name" value="GGDEF"/>
    <property type="match status" value="1"/>
</dbReference>
<dbReference type="AlphaFoldDB" id="M4RKL0"/>
<comment type="catalytic activity">
    <reaction evidence="2">
        <text>2 GTP = 3',3'-c-di-GMP + 2 diphosphate</text>
        <dbReference type="Rhea" id="RHEA:24898"/>
        <dbReference type="ChEBI" id="CHEBI:33019"/>
        <dbReference type="ChEBI" id="CHEBI:37565"/>
        <dbReference type="ChEBI" id="CHEBI:58805"/>
        <dbReference type="EC" id="2.7.7.65"/>
    </reaction>
</comment>
<dbReference type="PATRIC" id="fig|1129794.4.peg.579"/>
<reference evidence="5 6" key="1">
    <citation type="journal article" date="2013" name="Genome Announc.">
        <title>Complete Genome Sequence of Glaciecola psychrophila Strain 170T.</title>
        <authorList>
            <person name="Yin J."/>
            <person name="Chen J."/>
            <person name="Liu G."/>
            <person name="Yu Y."/>
            <person name="Song L."/>
            <person name="Wang X."/>
            <person name="Qu X."/>
        </authorList>
    </citation>
    <scope>NUCLEOTIDE SEQUENCE [LARGE SCALE GENOMIC DNA]</scope>
    <source>
        <strain evidence="5 6">170</strain>
    </source>
</reference>
<keyword evidence="3" id="KW-0812">Transmembrane</keyword>
<name>M4RKL0_9ALTE</name>
<evidence type="ECO:0000256" key="2">
    <source>
        <dbReference type="ARBA" id="ARBA00034247"/>
    </source>
</evidence>
<dbReference type="Gene3D" id="3.30.70.270">
    <property type="match status" value="1"/>
</dbReference>
<organism evidence="5 6">
    <name type="scientific">Paraglaciecola psychrophila 170</name>
    <dbReference type="NCBI Taxonomy" id="1129794"/>
    <lineage>
        <taxon>Bacteria</taxon>
        <taxon>Pseudomonadati</taxon>
        <taxon>Pseudomonadota</taxon>
        <taxon>Gammaproteobacteria</taxon>
        <taxon>Alteromonadales</taxon>
        <taxon>Alteromonadaceae</taxon>
        <taxon>Paraglaciecola</taxon>
    </lineage>
</organism>
<dbReference type="GO" id="GO:0052621">
    <property type="term" value="F:diguanylate cyclase activity"/>
    <property type="evidence" value="ECO:0007669"/>
    <property type="project" value="UniProtKB-EC"/>
</dbReference>
<evidence type="ECO:0000259" key="4">
    <source>
        <dbReference type="PROSITE" id="PS50887"/>
    </source>
</evidence>
<proteinExistence type="predicted"/>
<evidence type="ECO:0000256" key="1">
    <source>
        <dbReference type="ARBA" id="ARBA00012528"/>
    </source>
</evidence>
<dbReference type="EMBL" id="CP003837">
    <property type="protein sequence ID" value="AGH42694.1"/>
    <property type="molecule type" value="Genomic_DNA"/>
</dbReference>